<protein>
    <submittedName>
        <fullName evidence="2">Uncharacterized protein</fullName>
    </submittedName>
</protein>
<evidence type="ECO:0000313" key="2">
    <source>
        <dbReference type="EMBL" id="KWZ80130.1"/>
    </source>
</evidence>
<dbReference type="RefSeq" id="WP_230958132.1">
    <property type="nucleotide sequence ID" value="NZ_KQ955781.1"/>
</dbReference>
<reference evidence="2 3" key="1">
    <citation type="submission" date="2016-01" db="EMBL/GenBank/DDBJ databases">
        <authorList>
            <person name="Oliw E.H."/>
        </authorList>
    </citation>
    <scope>NUCLEOTIDE SEQUENCE [LARGE SCALE GENOMIC DNA]</scope>
    <source>
        <strain evidence="2 3">MJR8628B</strain>
    </source>
</reference>
<dbReference type="EMBL" id="LRPO01000053">
    <property type="protein sequence ID" value="KWZ80130.1"/>
    <property type="molecule type" value="Genomic_DNA"/>
</dbReference>
<proteinExistence type="predicted"/>
<name>A0A133KKY2_BIFBI</name>
<organism evidence="2 3">
    <name type="scientific">Bifidobacterium bifidum</name>
    <dbReference type="NCBI Taxonomy" id="1681"/>
    <lineage>
        <taxon>Bacteria</taxon>
        <taxon>Bacillati</taxon>
        <taxon>Actinomycetota</taxon>
        <taxon>Actinomycetes</taxon>
        <taxon>Bifidobacteriales</taxon>
        <taxon>Bifidobacteriaceae</taxon>
        <taxon>Bifidobacterium</taxon>
    </lineage>
</organism>
<gene>
    <name evidence="2" type="ORF">HMPREF3196_01985</name>
</gene>
<accession>A0A133KKY2</accession>
<dbReference type="AlphaFoldDB" id="A0A133KKY2"/>
<evidence type="ECO:0000313" key="3">
    <source>
        <dbReference type="Proteomes" id="UP000070092"/>
    </source>
</evidence>
<sequence length="96" mass="10121">MKAKEGPTEPTEPMEPGKPTEPTEPSESDDDKTEVPHGQHGGRQNQHGLSATGASRSAGWSCCWPSLAAWYSSAGGVVCRPCTDAANRESYAGHPI</sequence>
<dbReference type="PATRIC" id="fig|1681.53.peg.1933"/>
<dbReference type="Proteomes" id="UP000070092">
    <property type="component" value="Unassembled WGS sequence"/>
</dbReference>
<evidence type="ECO:0000256" key="1">
    <source>
        <dbReference type="SAM" id="MobiDB-lite"/>
    </source>
</evidence>
<feature type="region of interest" description="Disordered" evidence="1">
    <location>
        <begin position="1"/>
        <end position="59"/>
    </location>
</feature>
<comment type="caution">
    <text evidence="2">The sequence shown here is derived from an EMBL/GenBank/DDBJ whole genome shotgun (WGS) entry which is preliminary data.</text>
</comment>